<gene>
    <name evidence="1" type="ORF">MA16_Dca006454</name>
</gene>
<organism evidence="1 2">
    <name type="scientific">Dendrobium catenatum</name>
    <dbReference type="NCBI Taxonomy" id="906689"/>
    <lineage>
        <taxon>Eukaryota</taxon>
        <taxon>Viridiplantae</taxon>
        <taxon>Streptophyta</taxon>
        <taxon>Embryophyta</taxon>
        <taxon>Tracheophyta</taxon>
        <taxon>Spermatophyta</taxon>
        <taxon>Magnoliopsida</taxon>
        <taxon>Liliopsida</taxon>
        <taxon>Asparagales</taxon>
        <taxon>Orchidaceae</taxon>
        <taxon>Epidendroideae</taxon>
        <taxon>Malaxideae</taxon>
        <taxon>Dendrobiinae</taxon>
        <taxon>Dendrobium</taxon>
    </lineage>
</organism>
<reference evidence="1 2" key="2">
    <citation type="journal article" date="2017" name="Nature">
        <title>The Apostasia genome and the evolution of orchids.</title>
        <authorList>
            <person name="Zhang G.Q."/>
            <person name="Liu K.W."/>
            <person name="Li Z."/>
            <person name="Lohaus R."/>
            <person name="Hsiao Y.Y."/>
            <person name="Niu S.C."/>
            <person name="Wang J.Y."/>
            <person name="Lin Y.C."/>
            <person name="Xu Q."/>
            <person name="Chen L.J."/>
            <person name="Yoshida K."/>
            <person name="Fujiwara S."/>
            <person name="Wang Z.W."/>
            <person name="Zhang Y.Q."/>
            <person name="Mitsuda N."/>
            <person name="Wang M."/>
            <person name="Liu G.H."/>
            <person name="Pecoraro L."/>
            <person name="Huang H.X."/>
            <person name="Xiao X.J."/>
            <person name="Lin M."/>
            <person name="Wu X.Y."/>
            <person name="Wu W.L."/>
            <person name="Chen Y.Y."/>
            <person name="Chang S.B."/>
            <person name="Sakamoto S."/>
            <person name="Ohme-Takagi M."/>
            <person name="Yagi M."/>
            <person name="Zeng S.J."/>
            <person name="Shen C.Y."/>
            <person name="Yeh C.M."/>
            <person name="Luo Y.B."/>
            <person name="Tsai W.C."/>
            <person name="Van de Peer Y."/>
            <person name="Liu Z.J."/>
        </authorList>
    </citation>
    <scope>NUCLEOTIDE SEQUENCE [LARGE SCALE GENOMIC DNA]</scope>
    <source>
        <tissue evidence="1">The whole plant</tissue>
    </source>
</reference>
<accession>A0A2I0X7S9</accession>
<sequence length="219" mass="25130">MADPDLNYGIADDEQGFVHILHSTFFDVNPNIDNTVEEYVERILDTLIEAIEEQLSAKMGAESYVNGLKALDFGMHTKLLANHNKTLKERIVTVEGKLLHDLKIAMQKNKELTEKHIYRWMFRRCFNSALSGGISAVEIPAHIPPAFLSCPAHYPPIELLQKRLKDADKEQETIVTIFLEERERRDAEEEKWRTLLKVANDKINKLENFAISGIKSELQ</sequence>
<keyword evidence="2" id="KW-1185">Reference proteome</keyword>
<evidence type="ECO:0000313" key="1">
    <source>
        <dbReference type="EMBL" id="PKU83979.1"/>
    </source>
</evidence>
<proteinExistence type="predicted"/>
<evidence type="ECO:0000313" key="2">
    <source>
        <dbReference type="Proteomes" id="UP000233837"/>
    </source>
</evidence>
<name>A0A2I0X7S9_9ASPA</name>
<reference evidence="1 2" key="1">
    <citation type="journal article" date="2016" name="Sci. Rep.">
        <title>The Dendrobium catenatum Lindl. genome sequence provides insights into polysaccharide synthase, floral development and adaptive evolution.</title>
        <authorList>
            <person name="Zhang G.Q."/>
            <person name="Xu Q."/>
            <person name="Bian C."/>
            <person name="Tsai W.C."/>
            <person name="Yeh C.M."/>
            <person name="Liu K.W."/>
            <person name="Yoshida K."/>
            <person name="Zhang L.S."/>
            <person name="Chang S.B."/>
            <person name="Chen F."/>
            <person name="Shi Y."/>
            <person name="Su Y.Y."/>
            <person name="Zhang Y.Q."/>
            <person name="Chen L.J."/>
            <person name="Yin Y."/>
            <person name="Lin M."/>
            <person name="Huang H."/>
            <person name="Deng H."/>
            <person name="Wang Z.W."/>
            <person name="Zhu S.L."/>
            <person name="Zhao X."/>
            <person name="Deng C."/>
            <person name="Niu S.C."/>
            <person name="Huang J."/>
            <person name="Wang M."/>
            <person name="Liu G.H."/>
            <person name="Yang H.J."/>
            <person name="Xiao X.J."/>
            <person name="Hsiao Y.Y."/>
            <person name="Wu W.L."/>
            <person name="Chen Y.Y."/>
            <person name="Mitsuda N."/>
            <person name="Ohme-Takagi M."/>
            <person name="Luo Y.B."/>
            <person name="Van de Peer Y."/>
            <person name="Liu Z.J."/>
        </authorList>
    </citation>
    <scope>NUCLEOTIDE SEQUENCE [LARGE SCALE GENOMIC DNA]</scope>
    <source>
        <tissue evidence="1">The whole plant</tissue>
    </source>
</reference>
<dbReference type="EMBL" id="KZ502070">
    <property type="protein sequence ID" value="PKU83979.1"/>
    <property type="molecule type" value="Genomic_DNA"/>
</dbReference>
<dbReference type="Proteomes" id="UP000233837">
    <property type="component" value="Unassembled WGS sequence"/>
</dbReference>
<protein>
    <submittedName>
        <fullName evidence="1">Uncharacterized protein</fullName>
    </submittedName>
</protein>
<dbReference type="AlphaFoldDB" id="A0A2I0X7S9"/>